<evidence type="ECO:0000313" key="2">
    <source>
        <dbReference type="EMBL" id="KAB1073976.1"/>
    </source>
</evidence>
<comment type="caution">
    <text evidence="2">The sequence shown here is derived from an EMBL/GenBank/DDBJ whole genome shotgun (WGS) entry which is preliminary data.</text>
</comment>
<evidence type="ECO:0000313" key="3">
    <source>
        <dbReference type="Proteomes" id="UP000441523"/>
    </source>
</evidence>
<organism evidence="2 3">
    <name type="scientific">Methylobacterium planeticum</name>
    <dbReference type="NCBI Taxonomy" id="2615211"/>
    <lineage>
        <taxon>Bacteria</taxon>
        <taxon>Pseudomonadati</taxon>
        <taxon>Pseudomonadota</taxon>
        <taxon>Alphaproteobacteria</taxon>
        <taxon>Hyphomicrobiales</taxon>
        <taxon>Methylobacteriaceae</taxon>
        <taxon>Methylobacterium</taxon>
    </lineage>
</organism>
<sequence>MTGSDAPHPSIIRPDDPRRTSGKLQVGIMGQRIPTGRRGCASPDAFAAEARIDGAEGVIAALSDADVVHFPTDPGAPVSKGRMVSGNTLAGEESSRPRAIP</sequence>
<dbReference type="AlphaFoldDB" id="A0A6N6MR76"/>
<evidence type="ECO:0000256" key="1">
    <source>
        <dbReference type="SAM" id="MobiDB-lite"/>
    </source>
</evidence>
<name>A0A6N6MR76_9HYPH</name>
<dbReference type="EMBL" id="VZZJ01000006">
    <property type="protein sequence ID" value="KAB1073976.1"/>
    <property type="molecule type" value="Genomic_DNA"/>
</dbReference>
<protein>
    <submittedName>
        <fullName evidence="2">Uncharacterized protein</fullName>
    </submittedName>
</protein>
<reference evidence="2 3" key="1">
    <citation type="submission" date="2019-09" db="EMBL/GenBank/DDBJ databases">
        <title>YIM 132548 draft genome.</title>
        <authorList>
            <person name="Jiang L."/>
        </authorList>
    </citation>
    <scope>NUCLEOTIDE SEQUENCE [LARGE SCALE GENOMIC DNA]</scope>
    <source>
        <strain evidence="2 3">YIM 132548</strain>
    </source>
</reference>
<feature type="region of interest" description="Disordered" evidence="1">
    <location>
        <begin position="73"/>
        <end position="101"/>
    </location>
</feature>
<dbReference type="Proteomes" id="UP000441523">
    <property type="component" value="Unassembled WGS sequence"/>
</dbReference>
<gene>
    <name evidence="2" type="ORF">F6X51_09645</name>
</gene>
<accession>A0A6N6MR76</accession>
<feature type="region of interest" description="Disordered" evidence="1">
    <location>
        <begin position="1"/>
        <end position="22"/>
    </location>
</feature>
<keyword evidence="3" id="KW-1185">Reference proteome</keyword>
<dbReference type="RefSeq" id="WP_150963020.1">
    <property type="nucleotide sequence ID" value="NZ_VZZJ01000006.1"/>
</dbReference>
<proteinExistence type="predicted"/>